<dbReference type="Pfam" id="PF08378">
    <property type="entry name" value="NERD"/>
    <property type="match status" value="1"/>
</dbReference>
<gene>
    <name evidence="3" type="ORF">QYE77_15020</name>
</gene>
<keyword evidence="4" id="KW-1185">Reference proteome</keyword>
<evidence type="ECO:0000259" key="2">
    <source>
        <dbReference type="Pfam" id="PF08378"/>
    </source>
</evidence>
<keyword evidence="1" id="KW-1133">Transmembrane helix</keyword>
<evidence type="ECO:0000313" key="4">
    <source>
        <dbReference type="Proteomes" id="UP001254165"/>
    </source>
</evidence>
<feature type="domain" description="NERD" evidence="2">
    <location>
        <begin position="24"/>
        <end position="115"/>
    </location>
</feature>
<comment type="caution">
    <text evidence="3">The sequence shown here is derived from an EMBL/GenBank/DDBJ whole genome shotgun (WGS) entry which is preliminary data.</text>
</comment>
<protein>
    <submittedName>
        <fullName evidence="3">NERD domain-containing protein</fullName>
    </submittedName>
</protein>
<keyword evidence="3" id="KW-0614">Plasmid</keyword>
<proteinExistence type="predicted"/>
<organism evidence="3 4">
    <name type="scientific">Thermanaerothrix solaris</name>
    <dbReference type="NCBI Taxonomy" id="3058434"/>
    <lineage>
        <taxon>Bacteria</taxon>
        <taxon>Bacillati</taxon>
        <taxon>Chloroflexota</taxon>
        <taxon>Anaerolineae</taxon>
        <taxon>Anaerolineales</taxon>
        <taxon>Anaerolineaceae</taxon>
        <taxon>Thermanaerothrix</taxon>
    </lineage>
</organism>
<dbReference type="Proteomes" id="UP001254165">
    <property type="component" value="Unassembled WGS sequence"/>
</dbReference>
<sequence>MVQILIRQDTTIVEDLSATLVRDLAQRLQDDALAICLNVDIGRRPDLVIITPHAVHVIEIKDKIGNIHIDPDGRWWLDGEEIVNLYREQPETPVQQAENTANHVRTRLFKLFKSRKMTFNGRVYAYVLVPNPSPDTRSTLAAFRVSTWLKQHHRHVWITLGLDELVERIKIHDTHTAESTALTYSPAHLQVLTRDWKLQPTQRINALQVASKPQVANKRLTPRFALAVAALILTFLGFGIWTSGIYLPSGCASVDRLNIRSTPGGGVVATVSKNTCFRIDGVSPDRTWARIARGRYTGAWVATNLLTGLQPQKLPVVNQR</sequence>
<dbReference type="Gene3D" id="2.30.30.40">
    <property type="entry name" value="SH3 Domains"/>
    <property type="match status" value="1"/>
</dbReference>
<evidence type="ECO:0000313" key="3">
    <source>
        <dbReference type="EMBL" id="MDT8899575.1"/>
    </source>
</evidence>
<evidence type="ECO:0000256" key="1">
    <source>
        <dbReference type="SAM" id="Phobius"/>
    </source>
</evidence>
<dbReference type="RefSeq" id="WP_315626232.1">
    <property type="nucleotide sequence ID" value="NZ_JAUHMF010000010.1"/>
</dbReference>
<keyword evidence="1" id="KW-0472">Membrane</keyword>
<name>A0ABU3NT48_9CHLR</name>
<dbReference type="InterPro" id="IPR011528">
    <property type="entry name" value="NERD"/>
</dbReference>
<geneLocation type="plasmid" evidence="3">
    <name>p4228-RoL</name>
</geneLocation>
<dbReference type="EMBL" id="JAUHMF010000010">
    <property type="protein sequence ID" value="MDT8899575.1"/>
    <property type="molecule type" value="Genomic_DNA"/>
</dbReference>
<keyword evidence="1" id="KW-0812">Transmembrane</keyword>
<reference evidence="3 4" key="1">
    <citation type="submission" date="2023-07" db="EMBL/GenBank/DDBJ databases">
        <title>Novel species of Thermanaerothrix with wide hydrolytic capabilities.</title>
        <authorList>
            <person name="Zayulina K.S."/>
            <person name="Podosokorskaya O.A."/>
            <person name="Elcheninov A.G."/>
        </authorList>
    </citation>
    <scope>NUCLEOTIDE SEQUENCE [LARGE SCALE GENOMIC DNA]</scope>
    <source>
        <strain evidence="3 4">4228-RoL</strain>
        <plasmid evidence="3">p4228-RoL</plasmid>
    </source>
</reference>
<feature type="transmembrane region" description="Helical" evidence="1">
    <location>
        <begin position="224"/>
        <end position="247"/>
    </location>
</feature>
<accession>A0ABU3NT48</accession>